<accession>A0A5J6MV49</accession>
<protein>
    <recommendedName>
        <fullName evidence="2">YCII-related domain-containing protein</fullName>
    </recommendedName>
</protein>
<sequence length="94" mass="10357">MLYVAYCLDKPGHAAVRAENRPAHLEFLKKHSGQIVLAGPLLSDDGQQMAGSLFILEFDDRAAVDGFLKSDPYAKAGLFASVDVRPWRKVIERG</sequence>
<dbReference type="Gene3D" id="3.30.70.1060">
    <property type="entry name" value="Dimeric alpha+beta barrel"/>
    <property type="match status" value="1"/>
</dbReference>
<gene>
    <name evidence="3" type="ORF">FRZ44_53150</name>
</gene>
<evidence type="ECO:0000256" key="1">
    <source>
        <dbReference type="ARBA" id="ARBA00007689"/>
    </source>
</evidence>
<dbReference type="EMBL" id="CP042906">
    <property type="protein sequence ID" value="QEX20000.1"/>
    <property type="molecule type" value="Genomic_DNA"/>
</dbReference>
<proteinExistence type="inferred from homology"/>
<evidence type="ECO:0000313" key="4">
    <source>
        <dbReference type="Proteomes" id="UP000326202"/>
    </source>
</evidence>
<comment type="similarity">
    <text evidence="1">Belongs to the YciI family.</text>
</comment>
<dbReference type="PANTHER" id="PTHR33606">
    <property type="entry name" value="PROTEIN YCII"/>
    <property type="match status" value="1"/>
</dbReference>
<dbReference type="InterPro" id="IPR051807">
    <property type="entry name" value="Sec-metab_biosynth-assoc"/>
</dbReference>
<name>A0A5J6MV49_9PROT</name>
<dbReference type="RefSeq" id="WP_151180009.1">
    <property type="nucleotide sequence ID" value="NZ_CP042906.1"/>
</dbReference>
<keyword evidence="4" id="KW-1185">Reference proteome</keyword>
<dbReference type="InterPro" id="IPR005545">
    <property type="entry name" value="YCII"/>
</dbReference>
<feature type="domain" description="YCII-related" evidence="2">
    <location>
        <begin position="1"/>
        <end position="88"/>
    </location>
</feature>
<evidence type="ECO:0000259" key="2">
    <source>
        <dbReference type="Pfam" id="PF03795"/>
    </source>
</evidence>
<dbReference type="InterPro" id="IPR011008">
    <property type="entry name" value="Dimeric_a/b-barrel"/>
</dbReference>
<reference evidence="3 4" key="1">
    <citation type="submission" date="2019-08" db="EMBL/GenBank/DDBJ databases">
        <title>Hyperibacter terrae gen. nov., sp. nov. and Hyperibacter viscosus sp. nov., two new members in the family Rhodospirillaceae isolated from the rhizosphere of Hypericum perforatum.</title>
        <authorList>
            <person name="Noviana Z."/>
        </authorList>
    </citation>
    <scope>NUCLEOTIDE SEQUENCE [LARGE SCALE GENOMIC DNA]</scope>
    <source>
        <strain evidence="3 4">R5913</strain>
    </source>
</reference>
<dbReference type="KEGG" id="htq:FRZ44_53150"/>
<dbReference type="Pfam" id="PF03795">
    <property type="entry name" value="YCII"/>
    <property type="match status" value="1"/>
</dbReference>
<dbReference type="PANTHER" id="PTHR33606:SF3">
    <property type="entry name" value="PROTEIN YCII"/>
    <property type="match status" value="1"/>
</dbReference>
<dbReference type="SUPFAM" id="SSF54909">
    <property type="entry name" value="Dimeric alpha+beta barrel"/>
    <property type="match status" value="1"/>
</dbReference>
<organism evidence="3 4">
    <name type="scientific">Hypericibacter terrae</name>
    <dbReference type="NCBI Taxonomy" id="2602015"/>
    <lineage>
        <taxon>Bacteria</taxon>
        <taxon>Pseudomonadati</taxon>
        <taxon>Pseudomonadota</taxon>
        <taxon>Alphaproteobacteria</taxon>
        <taxon>Rhodospirillales</taxon>
        <taxon>Dongiaceae</taxon>
        <taxon>Hypericibacter</taxon>
    </lineage>
</organism>
<dbReference type="OrthoDB" id="2293521at2"/>
<dbReference type="Proteomes" id="UP000326202">
    <property type="component" value="Chromosome"/>
</dbReference>
<dbReference type="AlphaFoldDB" id="A0A5J6MV49"/>
<evidence type="ECO:0000313" key="3">
    <source>
        <dbReference type="EMBL" id="QEX20000.1"/>
    </source>
</evidence>